<dbReference type="Pfam" id="PF01370">
    <property type="entry name" value="Epimerase"/>
    <property type="match status" value="1"/>
</dbReference>
<dbReference type="Proteomes" id="UP001304340">
    <property type="component" value="Chromosome"/>
</dbReference>
<dbReference type="InterPro" id="IPR036291">
    <property type="entry name" value="NAD(P)-bd_dom_sf"/>
</dbReference>
<reference evidence="4" key="1">
    <citation type="submission" date="2023-11" db="EMBL/GenBank/DDBJ databases">
        <authorList>
            <person name="Helweg L.P."/>
            <person name="Kiel A."/>
            <person name="Hitz F."/>
            <person name="Ruckert-Reed C."/>
            <person name="Busche T."/>
            <person name="Kaltschmidt B."/>
            <person name="Kaltschmidt C."/>
        </authorList>
    </citation>
    <scope>NUCLEOTIDE SEQUENCE [LARGE SCALE GENOMIC DNA]</scope>
    <source>
        <strain evidence="4">4.1</strain>
    </source>
</reference>
<dbReference type="AlphaFoldDB" id="A0AAF1C505"/>
<protein>
    <submittedName>
        <fullName evidence="3">NAD(P)-dependent oxidoreductase</fullName>
    </submittedName>
</protein>
<dbReference type="GO" id="GO:0004029">
    <property type="term" value="F:aldehyde dehydrogenase (NAD+) activity"/>
    <property type="evidence" value="ECO:0007669"/>
    <property type="project" value="TreeGrafter"/>
</dbReference>
<gene>
    <name evidence="3" type="ORF">SANBI_001175</name>
</gene>
<dbReference type="InterPro" id="IPR001509">
    <property type="entry name" value="Epimerase_deHydtase"/>
</dbReference>
<dbReference type="RefSeq" id="WP_319159830.1">
    <property type="nucleotide sequence ID" value="NZ_CP138359.1"/>
</dbReference>
<feature type="domain" description="NAD-dependent epimerase/dehydratase" evidence="2">
    <location>
        <begin position="3"/>
        <end position="220"/>
    </location>
</feature>
<organism evidence="3 4">
    <name type="scientific">Sanguibacter biliveldensis</name>
    <dbReference type="NCBI Taxonomy" id="3030830"/>
    <lineage>
        <taxon>Bacteria</taxon>
        <taxon>Bacillati</taxon>
        <taxon>Actinomycetota</taxon>
        <taxon>Actinomycetes</taxon>
        <taxon>Micrococcales</taxon>
        <taxon>Sanguibacteraceae</taxon>
        <taxon>Sanguibacter</taxon>
    </lineage>
</organism>
<dbReference type="GO" id="GO:0005737">
    <property type="term" value="C:cytoplasm"/>
    <property type="evidence" value="ECO:0007669"/>
    <property type="project" value="TreeGrafter"/>
</dbReference>
<evidence type="ECO:0000259" key="2">
    <source>
        <dbReference type="Pfam" id="PF01370"/>
    </source>
</evidence>
<proteinExistence type="predicted"/>
<accession>A0AAF1C505</accession>
<sequence length="280" mass="28976">MRIFVAGGSGVLGRAVIPLLAGQGHEITATSRSSSKAGLLRGLGATAVPLDAFDREATIAAVAGARPDAVLHLMTDLGTGDSASNARLRTLGTRNLVDAARASGVSRFVGQSIAWVYPPATDPATETDPLDLDAAEPRRTTVAAVTELEGAVRELAGGVVLRCGQLYGPETWYSRDGRYGHAARDGELVATETVTSFVHVSDVARAVVLALGWEGGVWNIVDDEPASGVEWATGFARALGAPAPRQSTSGDVGRPVSNARATRGGLALAHPSWRDGFTTL</sequence>
<dbReference type="KEGG" id="sbil:SANBI_001175"/>
<name>A0AAF1C505_9MICO</name>
<evidence type="ECO:0000313" key="3">
    <source>
        <dbReference type="EMBL" id="WPF83493.1"/>
    </source>
</evidence>
<keyword evidence="4" id="KW-1185">Reference proteome</keyword>
<dbReference type="InterPro" id="IPR051783">
    <property type="entry name" value="NAD(P)-dependent_oxidoreduct"/>
</dbReference>
<feature type="region of interest" description="Disordered" evidence="1">
    <location>
        <begin position="240"/>
        <end position="263"/>
    </location>
</feature>
<dbReference type="PANTHER" id="PTHR48079:SF6">
    <property type="entry name" value="NAD(P)-BINDING DOMAIN-CONTAINING PROTEIN-RELATED"/>
    <property type="match status" value="1"/>
</dbReference>
<dbReference type="Gene3D" id="3.40.50.720">
    <property type="entry name" value="NAD(P)-binding Rossmann-like Domain"/>
    <property type="match status" value="1"/>
</dbReference>
<dbReference type="EMBL" id="CP138359">
    <property type="protein sequence ID" value="WPF83493.1"/>
    <property type="molecule type" value="Genomic_DNA"/>
</dbReference>
<evidence type="ECO:0000313" key="4">
    <source>
        <dbReference type="Proteomes" id="UP001304340"/>
    </source>
</evidence>
<dbReference type="SUPFAM" id="SSF51735">
    <property type="entry name" value="NAD(P)-binding Rossmann-fold domains"/>
    <property type="match status" value="1"/>
</dbReference>
<dbReference type="PANTHER" id="PTHR48079">
    <property type="entry name" value="PROTEIN YEEZ"/>
    <property type="match status" value="1"/>
</dbReference>
<evidence type="ECO:0000256" key="1">
    <source>
        <dbReference type="SAM" id="MobiDB-lite"/>
    </source>
</evidence>